<dbReference type="AlphaFoldDB" id="A0A151Z4X9"/>
<keyword evidence="1" id="KW-0472">Membrane</keyword>
<reference evidence="3 4" key="1">
    <citation type="submission" date="2015-12" db="EMBL/GenBank/DDBJ databases">
        <title>Dictyostelia acquired genes for synthesis and detection of signals that induce cell-type specialization by lateral gene transfer from prokaryotes.</title>
        <authorList>
            <person name="Gloeckner G."/>
            <person name="Schaap P."/>
        </authorList>
    </citation>
    <scope>NUCLEOTIDE SEQUENCE [LARGE SCALE GENOMIC DNA]</scope>
    <source>
        <strain evidence="3 4">TK</strain>
    </source>
</reference>
<keyword evidence="2" id="KW-0732">Signal</keyword>
<sequence>MIKNILLLICIVLIGIVKSQPTSSIWTGEQSNNFHSFLNYNPTGIPGVNDTVLIDLANATVYSNYPDTITVLNLLVGALSRNATCLLQINSPCTIGNMLSLESNSTINTFQFPLSVGTLQNYGYLNIAGTTINAQFINQGQINTINGLDIILQGSFVNSNQFNIDDSKVTISAPTQLELAGQILINNGSLTQLDDLSLSNTSSITMTSSTVNLNTDNTVISLYDTSSINVNDQSLFTLGNVTVNLNDKAKLITQNSNLVSTNNHLNLYLNSSVKIETTQSFFNNGFIQTYNLSYFWFDNCESTFTNNYVVLADDSALYFDNTTKVTMSPSFMTFDDRSALWVYQTQISTTTDTSYLTFNDNSTSLIENSSFNYINSYITLNDNSKFTLNLTTPTILDNTNIIVSDTSFLSLIGLTTGNFILNTSDSGSAQFEQSTIDHSNFMYISGNSALTLNNSTLNVLVNSTLNSDATTTLYLFNSIMNINNGSLLNVNGEISVNVGSTLTIDNPTTIGTLSLSASTVDLNNDLTVNTLTLSESTMALDSSLTVDGSFNLVSSSKVSFTPKSTFTQSNGIVNITLSSITFEAEAGVVSGLFLNATMTSNQKGTVEIGNGQILLNGTQWKFTAGDISIITPIFNLYNSQLSNGAQSKMMFFAPVQFQGTSSSLSNSGFMSLSSSVSPNQSQGTFTNSGTLSTPTGNNITIGVHLTNSGNATFSLVSIYNYTQTKGNTYLENGKFSSPSPILINGGQLQGSSNISGDLVANGNSIIGSNTTITNLIISGSFNHSVNATLYLTVDSATNISVFTVGGQANIQGSLSIFVLNPIDKNANLTLLSFGSVVGNFSSVNIQFPNNDEDDEKCQQVYTLADKIIVNFGCPPPNKLSPGAIAAIVFGCLAFVLILAGLGYFVRRYYQSQKTSDEHSPLLN</sequence>
<feature type="transmembrane region" description="Helical" evidence="1">
    <location>
        <begin position="883"/>
        <end position="905"/>
    </location>
</feature>
<feature type="chain" id="PRO_5007592875" description="Transmembrane protein" evidence="2">
    <location>
        <begin position="20"/>
        <end position="923"/>
    </location>
</feature>
<evidence type="ECO:0008006" key="5">
    <source>
        <dbReference type="Google" id="ProtNLM"/>
    </source>
</evidence>
<keyword evidence="4" id="KW-1185">Reference proteome</keyword>
<comment type="caution">
    <text evidence="3">The sequence shown here is derived from an EMBL/GenBank/DDBJ whole genome shotgun (WGS) entry which is preliminary data.</text>
</comment>
<name>A0A151Z4X9_TIELA</name>
<feature type="signal peptide" evidence="2">
    <location>
        <begin position="1"/>
        <end position="19"/>
    </location>
</feature>
<dbReference type="EMBL" id="LODT01000042">
    <property type="protein sequence ID" value="KYQ89029.1"/>
    <property type="molecule type" value="Genomic_DNA"/>
</dbReference>
<keyword evidence="1" id="KW-1133">Transmembrane helix</keyword>
<organism evidence="3 4">
    <name type="scientific">Tieghemostelium lacteum</name>
    <name type="common">Slime mold</name>
    <name type="synonym">Dictyostelium lacteum</name>
    <dbReference type="NCBI Taxonomy" id="361077"/>
    <lineage>
        <taxon>Eukaryota</taxon>
        <taxon>Amoebozoa</taxon>
        <taxon>Evosea</taxon>
        <taxon>Eumycetozoa</taxon>
        <taxon>Dictyostelia</taxon>
        <taxon>Dictyosteliales</taxon>
        <taxon>Raperosteliaceae</taxon>
        <taxon>Tieghemostelium</taxon>
    </lineage>
</organism>
<proteinExistence type="predicted"/>
<keyword evidence="1" id="KW-0812">Transmembrane</keyword>
<protein>
    <recommendedName>
        <fullName evidence="5">Transmembrane protein</fullName>
    </recommendedName>
</protein>
<dbReference type="InterPro" id="IPR053370">
    <property type="entry name" value="QS_Complex_Regulator"/>
</dbReference>
<evidence type="ECO:0000313" key="3">
    <source>
        <dbReference type="EMBL" id="KYQ89029.1"/>
    </source>
</evidence>
<accession>A0A151Z4X9</accession>
<evidence type="ECO:0000256" key="1">
    <source>
        <dbReference type="SAM" id="Phobius"/>
    </source>
</evidence>
<dbReference type="PANTHER" id="PTHR35035:SF4">
    <property type="entry name" value="TRANSMEMBRANE PROTEIN"/>
    <property type="match status" value="1"/>
</dbReference>
<gene>
    <name evidence="3" type="ORF">DLAC_10252</name>
</gene>
<evidence type="ECO:0000256" key="2">
    <source>
        <dbReference type="SAM" id="SignalP"/>
    </source>
</evidence>
<dbReference type="InParanoid" id="A0A151Z4X9"/>
<dbReference type="Proteomes" id="UP000076078">
    <property type="component" value="Unassembled WGS sequence"/>
</dbReference>
<dbReference type="OMA" id="HNGSFFQ"/>
<evidence type="ECO:0000313" key="4">
    <source>
        <dbReference type="Proteomes" id="UP000076078"/>
    </source>
</evidence>
<dbReference type="PANTHER" id="PTHR35035">
    <property type="entry name" value="DISCOIDIN-INDUCING COMPLEX SUBUNIT B"/>
    <property type="match status" value="1"/>
</dbReference>